<gene>
    <name evidence="2" type="primary">orf03747</name>
    <name evidence="2" type="ORF">Q903MT_gene3724</name>
</gene>
<geneLocation type="mitochondrion" evidence="2"/>
<dbReference type="EMBL" id="MK697699">
    <property type="protein sequence ID" value="QHR89702.1"/>
    <property type="molecule type" value="Genomic_DNA"/>
</dbReference>
<keyword evidence="1" id="KW-0812">Transmembrane</keyword>
<feature type="transmembrane region" description="Helical" evidence="1">
    <location>
        <begin position="44"/>
        <end position="63"/>
    </location>
</feature>
<protein>
    <submittedName>
        <fullName evidence="2">Uncharacterized protein</fullName>
    </submittedName>
</protein>
<sequence length="74" mass="8589">MRKQARPTGEEISGCYYICNYAVITLFLCLYFILILILNLGRTLLFPELLLLMLWSGQLFHLLPSLIKALTKRL</sequence>
<accession>A0A6B9XUC9</accession>
<keyword evidence="1" id="KW-0472">Membrane</keyword>
<name>A0A6B9XUC9_PICSI</name>
<keyword evidence="2" id="KW-0496">Mitochondrion</keyword>
<keyword evidence="1" id="KW-1133">Transmembrane helix</keyword>
<dbReference type="AlphaFoldDB" id="A0A6B9XUC9"/>
<evidence type="ECO:0000256" key="1">
    <source>
        <dbReference type="SAM" id="Phobius"/>
    </source>
</evidence>
<reference evidence="2" key="1">
    <citation type="submission" date="2019-03" db="EMBL/GenBank/DDBJ databases">
        <title>Largest Complete Mitochondrial Genome of a Gymnosperm, Sitka Spruce (Picea sitchensis), Indicates Complex Physical Structure.</title>
        <authorList>
            <person name="Jackman S.D."/>
            <person name="Coombe L."/>
            <person name="Warren R."/>
            <person name="Kirk H."/>
            <person name="Trinh E."/>
            <person name="McLeod T."/>
            <person name="Pleasance S."/>
            <person name="Pandoh P."/>
            <person name="Zhao Y."/>
            <person name="Coope R."/>
            <person name="Bousquet J."/>
            <person name="Bohlmann J.C."/>
            <person name="Jones S.J.M."/>
            <person name="Birol I."/>
        </authorList>
    </citation>
    <scope>NUCLEOTIDE SEQUENCE</scope>
    <source>
        <strain evidence="2">Q903</strain>
    </source>
</reference>
<organism evidence="2">
    <name type="scientific">Picea sitchensis</name>
    <name type="common">Sitka spruce</name>
    <name type="synonym">Pinus sitchensis</name>
    <dbReference type="NCBI Taxonomy" id="3332"/>
    <lineage>
        <taxon>Eukaryota</taxon>
        <taxon>Viridiplantae</taxon>
        <taxon>Streptophyta</taxon>
        <taxon>Embryophyta</taxon>
        <taxon>Tracheophyta</taxon>
        <taxon>Spermatophyta</taxon>
        <taxon>Pinopsida</taxon>
        <taxon>Pinidae</taxon>
        <taxon>Conifers I</taxon>
        <taxon>Pinales</taxon>
        <taxon>Pinaceae</taxon>
        <taxon>Picea</taxon>
    </lineage>
</organism>
<evidence type="ECO:0000313" key="2">
    <source>
        <dbReference type="EMBL" id="QHR89702.1"/>
    </source>
</evidence>
<proteinExistence type="predicted"/>
<feature type="transmembrane region" description="Helical" evidence="1">
    <location>
        <begin position="12"/>
        <end position="38"/>
    </location>
</feature>